<dbReference type="InterPro" id="IPR047863">
    <property type="entry name" value="Ribosomal_uS8_CS"/>
</dbReference>
<organism evidence="7 8">
    <name type="scientific">Candidatus Yanofskybacteria bacterium CG10_big_fil_rev_8_21_14_0_10_36_16</name>
    <dbReference type="NCBI Taxonomy" id="1975096"/>
    <lineage>
        <taxon>Bacteria</taxon>
        <taxon>Candidatus Yanofskyibacteriota</taxon>
    </lineage>
</organism>
<dbReference type="FunFam" id="3.30.1490.10:FF:000001">
    <property type="entry name" value="30S ribosomal protein S8"/>
    <property type="match status" value="1"/>
</dbReference>
<evidence type="ECO:0000256" key="4">
    <source>
        <dbReference type="ARBA" id="ARBA00035258"/>
    </source>
</evidence>
<keyword evidence="2 6" id="KW-0689">Ribosomal protein</keyword>
<dbReference type="GO" id="GO:0005840">
    <property type="term" value="C:ribosome"/>
    <property type="evidence" value="ECO:0007669"/>
    <property type="project" value="UniProtKB-KW"/>
</dbReference>
<evidence type="ECO:0000256" key="3">
    <source>
        <dbReference type="ARBA" id="ARBA00023274"/>
    </source>
</evidence>
<protein>
    <recommendedName>
        <fullName evidence="4">Small ribosomal subunit protein uS8</fullName>
    </recommendedName>
    <alternativeName>
        <fullName evidence="5">30S ribosomal protein S8</fullName>
    </alternativeName>
</protein>
<dbReference type="Gene3D" id="3.30.1490.10">
    <property type="match status" value="1"/>
</dbReference>
<dbReference type="PROSITE" id="PS00053">
    <property type="entry name" value="RIBOSOMAL_S8"/>
    <property type="match status" value="1"/>
</dbReference>
<dbReference type="GO" id="GO:0006412">
    <property type="term" value="P:translation"/>
    <property type="evidence" value="ECO:0007669"/>
    <property type="project" value="InterPro"/>
</dbReference>
<dbReference type="Gene3D" id="3.30.1370.30">
    <property type="match status" value="1"/>
</dbReference>
<sequence>MYTLANMLIQIKNAQAVGHERVLVPFSKMNLAVSETLKEIGFIDEIDKKKKKMKKSEVNFIDIKLKYKDGEGLINGIKIISRPSRRIYSTKDNIEPVMSGYGKMVLTTTKGVMTGDQAKKEGLGGEVLFKIW</sequence>
<dbReference type="GO" id="GO:1990904">
    <property type="term" value="C:ribonucleoprotein complex"/>
    <property type="evidence" value="ECO:0007669"/>
    <property type="project" value="UniProtKB-KW"/>
</dbReference>
<evidence type="ECO:0000313" key="7">
    <source>
        <dbReference type="EMBL" id="PJE51368.1"/>
    </source>
</evidence>
<dbReference type="InterPro" id="IPR000630">
    <property type="entry name" value="Ribosomal_uS8"/>
</dbReference>
<gene>
    <name evidence="7" type="ORF">COV29_01280</name>
</gene>
<comment type="similarity">
    <text evidence="1 6">Belongs to the universal ribosomal protein uS8 family.</text>
</comment>
<dbReference type="InterPro" id="IPR035987">
    <property type="entry name" value="Ribosomal_uS8_sf"/>
</dbReference>
<dbReference type="PANTHER" id="PTHR11758">
    <property type="entry name" value="40S RIBOSOMAL PROTEIN S15A"/>
    <property type="match status" value="1"/>
</dbReference>
<dbReference type="EMBL" id="PCXQ01000003">
    <property type="protein sequence ID" value="PJE51368.1"/>
    <property type="molecule type" value="Genomic_DNA"/>
</dbReference>
<reference evidence="7 8" key="1">
    <citation type="submission" date="2017-09" db="EMBL/GenBank/DDBJ databases">
        <title>Depth-based differentiation of microbial function through sediment-hosted aquifers and enrichment of novel symbionts in the deep terrestrial subsurface.</title>
        <authorList>
            <person name="Probst A.J."/>
            <person name="Ladd B."/>
            <person name="Jarett J.K."/>
            <person name="Geller-Mcgrath D.E."/>
            <person name="Sieber C.M."/>
            <person name="Emerson J.B."/>
            <person name="Anantharaman K."/>
            <person name="Thomas B.C."/>
            <person name="Malmstrom R."/>
            <person name="Stieglmeier M."/>
            <person name="Klingl A."/>
            <person name="Woyke T."/>
            <person name="Ryan C.M."/>
            <person name="Banfield J.F."/>
        </authorList>
    </citation>
    <scope>NUCLEOTIDE SEQUENCE [LARGE SCALE GENOMIC DNA]</scope>
    <source>
        <strain evidence="7">CG10_big_fil_rev_8_21_14_0_10_36_16</strain>
    </source>
</reference>
<evidence type="ECO:0000256" key="2">
    <source>
        <dbReference type="ARBA" id="ARBA00022980"/>
    </source>
</evidence>
<dbReference type="GO" id="GO:0003735">
    <property type="term" value="F:structural constituent of ribosome"/>
    <property type="evidence" value="ECO:0007669"/>
    <property type="project" value="InterPro"/>
</dbReference>
<dbReference type="Proteomes" id="UP000228496">
    <property type="component" value="Unassembled WGS sequence"/>
</dbReference>
<evidence type="ECO:0000256" key="6">
    <source>
        <dbReference type="RuleBase" id="RU003660"/>
    </source>
</evidence>
<comment type="caution">
    <text evidence="7">The sequence shown here is derived from an EMBL/GenBank/DDBJ whole genome shotgun (WGS) entry which is preliminary data.</text>
</comment>
<dbReference type="GO" id="GO:0005737">
    <property type="term" value="C:cytoplasm"/>
    <property type="evidence" value="ECO:0007669"/>
    <property type="project" value="UniProtKB-ARBA"/>
</dbReference>
<proteinExistence type="inferred from homology"/>
<keyword evidence="3 6" id="KW-0687">Ribonucleoprotein</keyword>
<dbReference type="AlphaFoldDB" id="A0A2J0Q8L1"/>
<evidence type="ECO:0000313" key="8">
    <source>
        <dbReference type="Proteomes" id="UP000228496"/>
    </source>
</evidence>
<dbReference type="Pfam" id="PF00410">
    <property type="entry name" value="Ribosomal_S8"/>
    <property type="match status" value="1"/>
</dbReference>
<evidence type="ECO:0000256" key="1">
    <source>
        <dbReference type="ARBA" id="ARBA00006471"/>
    </source>
</evidence>
<name>A0A2J0Q8L1_9BACT</name>
<dbReference type="SUPFAM" id="SSF56047">
    <property type="entry name" value="Ribosomal protein S8"/>
    <property type="match status" value="1"/>
</dbReference>
<dbReference type="NCBIfam" id="NF001109">
    <property type="entry name" value="PRK00136.1"/>
    <property type="match status" value="1"/>
</dbReference>
<accession>A0A2J0Q8L1</accession>
<evidence type="ECO:0000256" key="5">
    <source>
        <dbReference type="ARBA" id="ARBA00035525"/>
    </source>
</evidence>